<evidence type="ECO:0000256" key="8">
    <source>
        <dbReference type="ARBA" id="ARBA00034126"/>
    </source>
</evidence>
<keyword evidence="6" id="KW-0863">Zinc-finger</keyword>
<dbReference type="Pfam" id="PF12171">
    <property type="entry name" value="zf-C2H2_jaz"/>
    <property type="match status" value="1"/>
</dbReference>
<proteinExistence type="inferred from homology"/>
<evidence type="ECO:0000256" key="5">
    <source>
        <dbReference type="ARBA" id="ARBA00022737"/>
    </source>
</evidence>
<reference evidence="10" key="1">
    <citation type="submission" date="2022-01" db="EMBL/GenBank/DDBJ databases">
        <authorList>
            <person name="King R."/>
        </authorList>
    </citation>
    <scope>NUCLEOTIDE SEQUENCE</scope>
</reference>
<keyword evidence="2" id="KW-0963">Cytoplasm</keyword>
<keyword evidence="5" id="KW-0677">Repeat</keyword>
<protein>
    <recommendedName>
        <fullName evidence="9">C2H2-type domain-containing protein</fullName>
    </recommendedName>
</protein>
<dbReference type="Proteomes" id="UP001153620">
    <property type="component" value="Chromosome 2"/>
</dbReference>
<evidence type="ECO:0000256" key="2">
    <source>
        <dbReference type="ARBA" id="ARBA00022490"/>
    </source>
</evidence>
<dbReference type="Pfam" id="PF12756">
    <property type="entry name" value="zf-C2H2_2"/>
    <property type="match status" value="1"/>
</dbReference>
<dbReference type="SMART" id="SM00355">
    <property type="entry name" value="ZnF_C2H2"/>
    <property type="match status" value="4"/>
</dbReference>
<sequence length="376" mass="43761">MPNFTCLACSVKFADGDTQREHFGTDWHRYNLKRKVSELPPLTAEEFQDRVLEARKSDLEAQKDESLYCKACKKFFKTKNAHDNHLNSKKHKDCVKIFIENHANDEDQQVEICVPAMEIIEERQKQFEEEEAELMDVESVDSDEWDDDTENPIANNDCIFCDHHSRSIVKNLKHMSIAHSFFIPDAEFCCDVFGLLSYLADKVCKDFICLWCNEKGKTFYSVQAVRRHMIEKGHTKMLHEGAALAEYAEFYDYSASYPDHDETKDKDAEIETPVLDGDEYQLVLPSGNIIGHRSLLRYYKQRINPNRAVVVSKSDRKLHKVLCQYRAIGWTSAKQEEIAKKARDIHTMKRTQAKLYAQLGIKANKFQKHYRAQVNF</sequence>
<dbReference type="OrthoDB" id="19329at2759"/>
<dbReference type="AlphaFoldDB" id="A0A9N9RZE0"/>
<dbReference type="PANTHER" id="PTHR13182:SF8">
    <property type="entry name" value="CYTOPLASMIC 60S SUBUNIT BIOGENESIS FACTOR ZNF622"/>
    <property type="match status" value="1"/>
</dbReference>
<dbReference type="SUPFAM" id="SSF57667">
    <property type="entry name" value="beta-beta-alpha zinc fingers"/>
    <property type="match status" value="2"/>
</dbReference>
<evidence type="ECO:0000256" key="6">
    <source>
        <dbReference type="ARBA" id="ARBA00022771"/>
    </source>
</evidence>
<dbReference type="GO" id="GO:0042273">
    <property type="term" value="P:ribosomal large subunit biogenesis"/>
    <property type="evidence" value="ECO:0007669"/>
    <property type="project" value="UniProtKB-ARBA"/>
</dbReference>
<evidence type="ECO:0000313" key="10">
    <source>
        <dbReference type="EMBL" id="CAG9806213.1"/>
    </source>
</evidence>
<evidence type="ECO:0000256" key="1">
    <source>
        <dbReference type="ARBA" id="ARBA00004496"/>
    </source>
</evidence>
<dbReference type="InterPro" id="IPR003604">
    <property type="entry name" value="Matrin/U1-like-C_Znf_C2H2"/>
</dbReference>
<dbReference type="InterPro" id="IPR041661">
    <property type="entry name" value="ZN622/Rei1/Reh1_Znf-C2H2"/>
</dbReference>
<dbReference type="GO" id="GO:0005737">
    <property type="term" value="C:cytoplasm"/>
    <property type="evidence" value="ECO:0007669"/>
    <property type="project" value="UniProtKB-SubCell"/>
</dbReference>
<dbReference type="Gene3D" id="3.30.160.60">
    <property type="entry name" value="Classic Zinc Finger"/>
    <property type="match status" value="1"/>
</dbReference>
<dbReference type="InterPro" id="IPR036236">
    <property type="entry name" value="Znf_C2H2_sf"/>
</dbReference>
<keyword evidence="7" id="KW-0862">Zinc</keyword>
<dbReference type="PANTHER" id="PTHR13182">
    <property type="entry name" value="ZINC FINGER PROTEIN 622"/>
    <property type="match status" value="1"/>
</dbReference>
<keyword evidence="11" id="KW-1185">Reference proteome</keyword>
<organism evidence="10 11">
    <name type="scientific">Chironomus riparius</name>
    <dbReference type="NCBI Taxonomy" id="315576"/>
    <lineage>
        <taxon>Eukaryota</taxon>
        <taxon>Metazoa</taxon>
        <taxon>Ecdysozoa</taxon>
        <taxon>Arthropoda</taxon>
        <taxon>Hexapoda</taxon>
        <taxon>Insecta</taxon>
        <taxon>Pterygota</taxon>
        <taxon>Neoptera</taxon>
        <taxon>Endopterygota</taxon>
        <taxon>Diptera</taxon>
        <taxon>Nematocera</taxon>
        <taxon>Chironomoidea</taxon>
        <taxon>Chironomidae</taxon>
        <taxon>Chironominae</taxon>
        <taxon>Chironomus</taxon>
    </lineage>
</organism>
<evidence type="ECO:0000259" key="9">
    <source>
        <dbReference type="PROSITE" id="PS00028"/>
    </source>
</evidence>
<dbReference type="GO" id="GO:0003676">
    <property type="term" value="F:nucleic acid binding"/>
    <property type="evidence" value="ECO:0007669"/>
    <property type="project" value="InterPro"/>
</dbReference>
<evidence type="ECO:0000313" key="11">
    <source>
        <dbReference type="Proteomes" id="UP001153620"/>
    </source>
</evidence>
<gene>
    <name evidence="10" type="ORF">CHIRRI_LOCUS9074</name>
</gene>
<keyword evidence="4" id="KW-0479">Metal-binding</keyword>
<reference evidence="10" key="2">
    <citation type="submission" date="2022-10" db="EMBL/GenBank/DDBJ databases">
        <authorList>
            <consortium name="ENA_rothamsted_submissions"/>
            <consortium name="culmorum"/>
            <person name="King R."/>
        </authorList>
    </citation>
    <scope>NUCLEOTIDE SEQUENCE</scope>
</reference>
<dbReference type="GO" id="GO:0030687">
    <property type="term" value="C:preribosome, large subunit precursor"/>
    <property type="evidence" value="ECO:0007669"/>
    <property type="project" value="TreeGrafter"/>
</dbReference>
<comment type="similarity">
    <text evidence="8">Belongs to the REI1 family.</text>
</comment>
<dbReference type="EMBL" id="OU895878">
    <property type="protein sequence ID" value="CAG9806213.1"/>
    <property type="molecule type" value="Genomic_DNA"/>
</dbReference>
<dbReference type="InterPro" id="IPR013087">
    <property type="entry name" value="Znf_C2H2_type"/>
</dbReference>
<dbReference type="PROSITE" id="PS00028">
    <property type="entry name" value="ZINC_FINGER_C2H2_1"/>
    <property type="match status" value="1"/>
</dbReference>
<dbReference type="InterPro" id="IPR022755">
    <property type="entry name" value="Znf_C2H2_jaz"/>
</dbReference>
<feature type="domain" description="C2H2-type" evidence="9">
    <location>
        <begin position="69"/>
        <end position="91"/>
    </location>
</feature>
<accession>A0A9N9RZE0</accession>
<dbReference type="GO" id="GO:0008270">
    <property type="term" value="F:zinc ion binding"/>
    <property type="evidence" value="ECO:0007669"/>
    <property type="project" value="UniProtKB-KW"/>
</dbReference>
<dbReference type="InterPro" id="IPR040025">
    <property type="entry name" value="Znf622/Rei1/Reh1"/>
</dbReference>
<dbReference type="SMART" id="SM00451">
    <property type="entry name" value="ZnF_U1"/>
    <property type="match status" value="2"/>
</dbReference>
<name>A0A9N9RZE0_9DIPT</name>
<evidence type="ECO:0000256" key="7">
    <source>
        <dbReference type="ARBA" id="ARBA00022833"/>
    </source>
</evidence>
<keyword evidence="3" id="KW-0690">Ribosome biogenesis</keyword>
<evidence type="ECO:0000256" key="3">
    <source>
        <dbReference type="ARBA" id="ARBA00022517"/>
    </source>
</evidence>
<evidence type="ECO:0000256" key="4">
    <source>
        <dbReference type="ARBA" id="ARBA00022723"/>
    </source>
</evidence>
<comment type="subcellular location">
    <subcellularLocation>
        <location evidence="1">Cytoplasm</location>
    </subcellularLocation>
</comment>